<dbReference type="InterPro" id="IPR000719">
    <property type="entry name" value="Prot_kinase_dom"/>
</dbReference>
<dbReference type="SMART" id="SM00220">
    <property type="entry name" value="S_TKc"/>
    <property type="match status" value="1"/>
</dbReference>
<name>A0A0C2WZF4_SERVB</name>
<dbReference type="GO" id="GO:0004674">
    <property type="term" value="F:protein serine/threonine kinase activity"/>
    <property type="evidence" value="ECO:0007669"/>
    <property type="project" value="TreeGrafter"/>
</dbReference>
<dbReference type="STRING" id="933852.A0A0C2WZF4"/>
<feature type="compositionally biased region" description="Polar residues" evidence="1">
    <location>
        <begin position="23"/>
        <end position="46"/>
    </location>
</feature>
<dbReference type="PANTHER" id="PTHR44329">
    <property type="entry name" value="SERINE/THREONINE-PROTEIN KINASE TNNI3K-RELATED"/>
    <property type="match status" value="1"/>
</dbReference>
<dbReference type="Pfam" id="PF00069">
    <property type="entry name" value="Pkinase"/>
    <property type="match status" value="1"/>
</dbReference>
<organism evidence="3 4">
    <name type="scientific">Serendipita vermifera MAFF 305830</name>
    <dbReference type="NCBI Taxonomy" id="933852"/>
    <lineage>
        <taxon>Eukaryota</taxon>
        <taxon>Fungi</taxon>
        <taxon>Dikarya</taxon>
        <taxon>Basidiomycota</taxon>
        <taxon>Agaricomycotina</taxon>
        <taxon>Agaricomycetes</taxon>
        <taxon>Sebacinales</taxon>
        <taxon>Serendipitaceae</taxon>
        <taxon>Serendipita</taxon>
    </lineage>
</organism>
<dbReference type="PROSITE" id="PS50011">
    <property type="entry name" value="PROTEIN_KINASE_DOM"/>
    <property type="match status" value="1"/>
</dbReference>
<dbReference type="AlphaFoldDB" id="A0A0C2WZF4"/>
<dbReference type="PROSITE" id="PS00108">
    <property type="entry name" value="PROTEIN_KINASE_ST"/>
    <property type="match status" value="1"/>
</dbReference>
<dbReference type="HOGENOM" id="CLU_577665_0_0_1"/>
<dbReference type="OrthoDB" id="346907at2759"/>
<feature type="region of interest" description="Disordered" evidence="1">
    <location>
        <begin position="20"/>
        <end position="46"/>
    </location>
</feature>
<accession>A0A0C2WZF4</accession>
<evidence type="ECO:0000313" key="3">
    <source>
        <dbReference type="EMBL" id="KIM22652.1"/>
    </source>
</evidence>
<keyword evidence="4" id="KW-1185">Reference proteome</keyword>
<dbReference type="InterPro" id="IPR008271">
    <property type="entry name" value="Ser/Thr_kinase_AS"/>
</dbReference>
<protein>
    <recommendedName>
        <fullName evidence="2">Protein kinase domain-containing protein</fullName>
    </recommendedName>
</protein>
<evidence type="ECO:0000313" key="4">
    <source>
        <dbReference type="Proteomes" id="UP000054097"/>
    </source>
</evidence>
<dbReference type="Gene3D" id="1.10.510.10">
    <property type="entry name" value="Transferase(Phosphotransferase) domain 1"/>
    <property type="match status" value="1"/>
</dbReference>
<dbReference type="InterPro" id="IPR051681">
    <property type="entry name" value="Ser/Thr_Kinases-Pseudokinases"/>
</dbReference>
<sequence>MRWRLFALRTSKTIQRLLKGSSDVKSASTSTQANSTYTPKTPRLNQPRLQDISRTGRGLLLTKWLSEIATMIESTLYVLEPAKNSTEQSESITQSLHRHHAFIKESLLWSVPHQDEVGSVDTVNRALSTLQEYSRELEDITQGLLYPGSEKTLSLRSTALAESFHHLETFVVHLKSELYLDTRVVSQHISNQSGLETDDFSSTQSPQAIMLQPWAWVNERSLTLFSMPQTNLIEPVEPLDISEAVSVGAAEPQYTGPWSQVFKGKYQGFPVAVKMLRPSGTAAPQMIRRFKRELRVWGALRHPSVLPLVGYAQDDDQFGLFGALISPWCENGNAAAFLETHGSALDLPARITLWEDVVAGVDYLHSQHPTIVHGDLKPQNILIDNSGHAMLADFGLVRLIGDQAGEEETSPHTGTTRYLAHELITGDEDRMPTTASDIYSLGCVGLVFIFNRLPYENRRGSRLHLLIQDIIQRIPPAQRPIDESQDSVSRRYPTVWDLLEQCWKSDPSARPTSRQLVSYLSGRSNIFRVDNGG</sequence>
<dbReference type="EMBL" id="KN824351">
    <property type="protein sequence ID" value="KIM22652.1"/>
    <property type="molecule type" value="Genomic_DNA"/>
</dbReference>
<gene>
    <name evidence="3" type="ORF">M408DRAFT_332837</name>
</gene>
<evidence type="ECO:0000259" key="2">
    <source>
        <dbReference type="PROSITE" id="PS50011"/>
    </source>
</evidence>
<reference evidence="4" key="2">
    <citation type="submission" date="2015-01" db="EMBL/GenBank/DDBJ databases">
        <title>Evolutionary Origins and Diversification of the Mycorrhizal Mutualists.</title>
        <authorList>
            <consortium name="DOE Joint Genome Institute"/>
            <consortium name="Mycorrhizal Genomics Consortium"/>
            <person name="Kohler A."/>
            <person name="Kuo A."/>
            <person name="Nagy L.G."/>
            <person name="Floudas D."/>
            <person name="Copeland A."/>
            <person name="Barry K.W."/>
            <person name="Cichocki N."/>
            <person name="Veneault-Fourrey C."/>
            <person name="LaButti K."/>
            <person name="Lindquist E.A."/>
            <person name="Lipzen A."/>
            <person name="Lundell T."/>
            <person name="Morin E."/>
            <person name="Murat C."/>
            <person name="Riley R."/>
            <person name="Ohm R."/>
            <person name="Sun H."/>
            <person name="Tunlid A."/>
            <person name="Henrissat B."/>
            <person name="Grigoriev I.V."/>
            <person name="Hibbett D.S."/>
            <person name="Martin F."/>
        </authorList>
    </citation>
    <scope>NUCLEOTIDE SEQUENCE [LARGE SCALE GENOMIC DNA]</scope>
    <source>
        <strain evidence="4">MAFF 305830</strain>
    </source>
</reference>
<dbReference type="SUPFAM" id="SSF56112">
    <property type="entry name" value="Protein kinase-like (PK-like)"/>
    <property type="match status" value="1"/>
</dbReference>
<proteinExistence type="predicted"/>
<evidence type="ECO:0000256" key="1">
    <source>
        <dbReference type="SAM" id="MobiDB-lite"/>
    </source>
</evidence>
<feature type="domain" description="Protein kinase" evidence="2">
    <location>
        <begin position="247"/>
        <end position="527"/>
    </location>
</feature>
<dbReference type="GO" id="GO:0005524">
    <property type="term" value="F:ATP binding"/>
    <property type="evidence" value="ECO:0007669"/>
    <property type="project" value="InterPro"/>
</dbReference>
<dbReference type="Proteomes" id="UP000054097">
    <property type="component" value="Unassembled WGS sequence"/>
</dbReference>
<dbReference type="InterPro" id="IPR011009">
    <property type="entry name" value="Kinase-like_dom_sf"/>
</dbReference>
<reference evidence="3 4" key="1">
    <citation type="submission" date="2014-04" db="EMBL/GenBank/DDBJ databases">
        <authorList>
            <consortium name="DOE Joint Genome Institute"/>
            <person name="Kuo A."/>
            <person name="Zuccaro A."/>
            <person name="Kohler A."/>
            <person name="Nagy L.G."/>
            <person name="Floudas D."/>
            <person name="Copeland A."/>
            <person name="Barry K.W."/>
            <person name="Cichocki N."/>
            <person name="Veneault-Fourrey C."/>
            <person name="LaButti K."/>
            <person name="Lindquist E.A."/>
            <person name="Lipzen A."/>
            <person name="Lundell T."/>
            <person name="Morin E."/>
            <person name="Murat C."/>
            <person name="Sun H."/>
            <person name="Tunlid A."/>
            <person name="Henrissat B."/>
            <person name="Grigoriev I.V."/>
            <person name="Hibbett D.S."/>
            <person name="Martin F."/>
            <person name="Nordberg H.P."/>
            <person name="Cantor M.N."/>
            <person name="Hua S.X."/>
        </authorList>
    </citation>
    <scope>NUCLEOTIDE SEQUENCE [LARGE SCALE GENOMIC DNA]</scope>
    <source>
        <strain evidence="3 4">MAFF 305830</strain>
    </source>
</reference>